<dbReference type="Proteomes" id="UP000193487">
    <property type="component" value="Unassembled WGS sequence"/>
</dbReference>
<protein>
    <submittedName>
        <fullName evidence="2">Uncharacterized protein</fullName>
    </submittedName>
</protein>
<evidence type="ECO:0000313" key="2">
    <source>
        <dbReference type="EMBL" id="ORW11050.1"/>
    </source>
</evidence>
<comment type="caution">
    <text evidence="2">The sequence shown here is derived from an EMBL/GenBank/DDBJ whole genome shotgun (WGS) entry which is preliminary data.</text>
</comment>
<accession>A0A1X1YJ48</accession>
<evidence type="ECO:0000256" key="1">
    <source>
        <dbReference type="SAM" id="MobiDB-lite"/>
    </source>
</evidence>
<organism evidence="2 3">
    <name type="scientific">Mycobacterium kyorinense</name>
    <dbReference type="NCBI Taxonomy" id="487514"/>
    <lineage>
        <taxon>Bacteria</taxon>
        <taxon>Bacillati</taxon>
        <taxon>Actinomycetota</taxon>
        <taxon>Actinomycetes</taxon>
        <taxon>Mycobacteriales</taxon>
        <taxon>Mycobacteriaceae</taxon>
        <taxon>Mycobacterium</taxon>
    </lineage>
</organism>
<reference evidence="2 3" key="1">
    <citation type="submission" date="2016-01" db="EMBL/GenBank/DDBJ databases">
        <title>The new phylogeny of the genus Mycobacterium.</title>
        <authorList>
            <person name="Tarcisio F."/>
            <person name="Conor M."/>
            <person name="Antonella G."/>
            <person name="Elisabetta G."/>
            <person name="Giulia F.S."/>
            <person name="Sara T."/>
            <person name="Anna F."/>
            <person name="Clotilde B."/>
            <person name="Roberto B."/>
            <person name="Veronica D.S."/>
            <person name="Fabio R."/>
            <person name="Monica P."/>
            <person name="Olivier J."/>
            <person name="Enrico T."/>
            <person name="Nicola S."/>
        </authorList>
    </citation>
    <scope>NUCLEOTIDE SEQUENCE [LARGE SCALE GENOMIC DNA]</scope>
    <source>
        <strain evidence="2 3">DSM 45166</strain>
    </source>
</reference>
<evidence type="ECO:0000313" key="3">
    <source>
        <dbReference type="Proteomes" id="UP000193487"/>
    </source>
</evidence>
<name>A0A1X1YJ48_9MYCO</name>
<keyword evidence="3" id="KW-1185">Reference proteome</keyword>
<dbReference type="AlphaFoldDB" id="A0A1X1YJ48"/>
<dbReference type="EMBL" id="LQPE01000010">
    <property type="protein sequence ID" value="ORW11050.1"/>
    <property type="molecule type" value="Genomic_DNA"/>
</dbReference>
<feature type="region of interest" description="Disordered" evidence="1">
    <location>
        <begin position="1"/>
        <end position="20"/>
    </location>
</feature>
<sequence>MRPTGVSTTTGSDNGLRERQRRELAEVRRQLGAARKRLRQAAIEYAATPDGAAEMFRRYELADDEQYRRVLRVTYLAGLAAAAEEYEQRCALGNATQYDGPLEAIPVGDFQDPLARALVEQRVMGSLRNGPSVIESGTVVVWLLRLMPDGRTRRRLRIVCDAELGVFTPTLAQVVAGALADPHTRERVVEFVGPQVEAAAAAECKRS</sequence>
<dbReference type="OrthoDB" id="4728531at2"/>
<proteinExistence type="predicted"/>
<gene>
    <name evidence="2" type="ORF">AWC14_19220</name>
</gene>
<feature type="compositionally biased region" description="Polar residues" evidence="1">
    <location>
        <begin position="1"/>
        <end position="13"/>
    </location>
</feature>